<dbReference type="Gene3D" id="3.20.20.10">
    <property type="entry name" value="Alanine racemase"/>
    <property type="match status" value="1"/>
</dbReference>
<keyword evidence="2" id="KW-0456">Lyase</keyword>
<name>A0A327X1M9_9GAMM</name>
<protein>
    <submittedName>
        <fullName evidence="5">Alanine racemase</fullName>
    </submittedName>
    <submittedName>
        <fullName evidence="4">D-serine deaminase-like pyridoxal phosphate-dependent protein</fullName>
    </submittedName>
</protein>
<keyword evidence="7" id="KW-1185">Reference proteome</keyword>
<dbReference type="InterPro" id="IPR042208">
    <property type="entry name" value="D-ser_dehydrat-like_sf"/>
</dbReference>
<dbReference type="PANTHER" id="PTHR28004">
    <property type="entry name" value="ZGC:162816-RELATED"/>
    <property type="match status" value="1"/>
</dbReference>
<evidence type="ECO:0000256" key="1">
    <source>
        <dbReference type="ARBA" id="ARBA00005323"/>
    </source>
</evidence>
<accession>A0A327X1M9</accession>
<evidence type="ECO:0000313" key="6">
    <source>
        <dbReference type="Proteomes" id="UP000249203"/>
    </source>
</evidence>
<evidence type="ECO:0000259" key="3">
    <source>
        <dbReference type="SMART" id="SM01119"/>
    </source>
</evidence>
<dbReference type="InterPro" id="IPR001608">
    <property type="entry name" value="Ala_racemase_N"/>
</dbReference>
<evidence type="ECO:0000256" key="2">
    <source>
        <dbReference type="ARBA" id="ARBA00023239"/>
    </source>
</evidence>
<dbReference type="Proteomes" id="UP000287865">
    <property type="component" value="Unassembled WGS sequence"/>
</dbReference>
<evidence type="ECO:0000313" key="4">
    <source>
        <dbReference type="EMBL" id="RAJ99104.1"/>
    </source>
</evidence>
<dbReference type="EMBL" id="QLMD01000003">
    <property type="protein sequence ID" value="RAJ99104.1"/>
    <property type="molecule type" value="Genomic_DNA"/>
</dbReference>
<dbReference type="InterPro" id="IPR051466">
    <property type="entry name" value="D-amino_acid_metab_enzyme"/>
</dbReference>
<proteinExistence type="inferred from homology"/>
<organism evidence="4 6">
    <name type="scientific">Aliidiomarina maris</name>
    <dbReference type="NCBI Taxonomy" id="531312"/>
    <lineage>
        <taxon>Bacteria</taxon>
        <taxon>Pseudomonadati</taxon>
        <taxon>Pseudomonadota</taxon>
        <taxon>Gammaproteobacteria</taxon>
        <taxon>Alteromonadales</taxon>
        <taxon>Idiomarinaceae</taxon>
        <taxon>Aliidiomarina</taxon>
    </lineage>
</organism>
<comment type="similarity">
    <text evidence="1">Belongs to the DSD1 family.</text>
</comment>
<dbReference type="Pfam" id="PF14031">
    <property type="entry name" value="D-ser_dehydrat"/>
    <property type="match status" value="1"/>
</dbReference>
<dbReference type="Proteomes" id="UP000249203">
    <property type="component" value="Unassembled WGS sequence"/>
</dbReference>
<comment type="caution">
    <text evidence="4">The sequence shown here is derived from an EMBL/GenBank/DDBJ whole genome shotgun (WGS) entry which is preliminary data.</text>
</comment>
<dbReference type="SUPFAM" id="SSF51419">
    <property type="entry name" value="PLP-binding barrel"/>
    <property type="match status" value="1"/>
</dbReference>
<dbReference type="EMBL" id="PIPK01000002">
    <property type="protein sequence ID" value="RUO27738.1"/>
    <property type="molecule type" value="Genomic_DNA"/>
</dbReference>
<sequence length="368" mass="40468">MNPLCWPHITSATVLIDSDRAKRNIQRMQDKAVAAGVILRPHFKTHQSVDIGRWFRDSGTHQIAVSSLKMAQQFERAGWRNIMLAIPINPRELAAINRLAGECHLTLAIEHEDALLALQTLSHPIDIVIEVDAGYGRTGIDWRQGNRISDLANAALALRHVRRVGLMLHAGNSYQASGDDAIAAVHQQSLERLSHVRQTIAAPAQAQLFVSAGDTPTCSRMSSFPGVDEIRPGNYVFYDLQQQHIGACDWDDIALTLACPVIARYPERNEVVVHAGAVHFSKDYLLSSERFDGRPCYGQVMRSSAAGWYPEPVAGAYVHSLSQEHGKVRMPAELIARTKLGDMLVIAPAHSCLTMAAMSDVVMFSAKA</sequence>
<reference evidence="5 7" key="1">
    <citation type="journal article" date="2018" name="Front. Microbiol.">
        <title>Genome-Based Analysis Reveals the Taxonomy and Diversity of the Family Idiomarinaceae.</title>
        <authorList>
            <person name="Liu Y."/>
            <person name="Lai Q."/>
            <person name="Shao Z."/>
        </authorList>
    </citation>
    <scope>NUCLEOTIDE SEQUENCE [LARGE SCALE GENOMIC DNA]</scope>
    <source>
        <strain evidence="5 7">CF12-14</strain>
    </source>
</reference>
<feature type="domain" description="D-serine dehydratase-like" evidence="3">
    <location>
        <begin position="254"/>
        <end position="365"/>
    </location>
</feature>
<dbReference type="InterPro" id="IPR029066">
    <property type="entry name" value="PLP-binding_barrel"/>
</dbReference>
<dbReference type="RefSeq" id="WP_111568722.1">
    <property type="nucleotide sequence ID" value="NZ_PIPK01000002.1"/>
</dbReference>
<reference evidence="4 6" key="2">
    <citation type="submission" date="2018-06" db="EMBL/GenBank/DDBJ databases">
        <title>Genomic Encyclopedia of Type Strains, Phase III (KMG-III): the genomes of soil and plant-associated and newly described type strains.</title>
        <authorList>
            <person name="Whitman W."/>
        </authorList>
    </citation>
    <scope>NUCLEOTIDE SEQUENCE [LARGE SCALE GENOMIC DNA]</scope>
    <source>
        <strain evidence="4 6">CGMCC 1.15366</strain>
    </source>
</reference>
<dbReference type="AlphaFoldDB" id="A0A327X1M9"/>
<evidence type="ECO:0000313" key="7">
    <source>
        <dbReference type="Proteomes" id="UP000287865"/>
    </source>
</evidence>
<dbReference type="GO" id="GO:0008721">
    <property type="term" value="F:D-serine ammonia-lyase activity"/>
    <property type="evidence" value="ECO:0007669"/>
    <property type="project" value="TreeGrafter"/>
</dbReference>
<dbReference type="OrthoDB" id="9772497at2"/>
<dbReference type="InterPro" id="IPR026956">
    <property type="entry name" value="D-ser_dehydrat-like_dom"/>
</dbReference>
<dbReference type="GO" id="GO:0036088">
    <property type="term" value="P:D-serine catabolic process"/>
    <property type="evidence" value="ECO:0007669"/>
    <property type="project" value="TreeGrafter"/>
</dbReference>
<dbReference type="PANTHER" id="PTHR28004:SF2">
    <property type="entry name" value="D-SERINE DEHYDRATASE"/>
    <property type="match status" value="1"/>
</dbReference>
<evidence type="ECO:0000313" key="5">
    <source>
        <dbReference type="EMBL" id="RUO27738.1"/>
    </source>
</evidence>
<dbReference type="Gene3D" id="2.40.37.20">
    <property type="entry name" value="D-serine dehydratase-like domain"/>
    <property type="match status" value="1"/>
</dbReference>
<dbReference type="SMART" id="SM01119">
    <property type="entry name" value="D-ser_dehydrat"/>
    <property type="match status" value="1"/>
</dbReference>
<gene>
    <name evidence="4" type="ORF">B0I24_10398</name>
    <name evidence="5" type="ORF">CWE07_03760</name>
</gene>
<dbReference type="Pfam" id="PF01168">
    <property type="entry name" value="Ala_racemase_N"/>
    <property type="match status" value="1"/>
</dbReference>